<keyword evidence="2" id="KW-1185">Reference proteome</keyword>
<dbReference type="EMBL" id="FOAZ01000006">
    <property type="protein sequence ID" value="SEL14089.1"/>
    <property type="molecule type" value="Genomic_DNA"/>
</dbReference>
<evidence type="ECO:0000313" key="1">
    <source>
        <dbReference type="EMBL" id="SEL14089.1"/>
    </source>
</evidence>
<name>A0A1H7MSQ8_STRJI</name>
<dbReference type="RefSeq" id="WP_042447348.1">
    <property type="nucleotide sequence ID" value="NZ_BBPN01000012.1"/>
</dbReference>
<protein>
    <submittedName>
        <fullName evidence="1">Uncharacterized protein</fullName>
    </submittedName>
</protein>
<evidence type="ECO:0000313" key="2">
    <source>
        <dbReference type="Proteomes" id="UP000183015"/>
    </source>
</evidence>
<dbReference type="STRING" id="235985.SAMN05414137_10638"/>
<dbReference type="Proteomes" id="UP000183015">
    <property type="component" value="Unassembled WGS sequence"/>
</dbReference>
<organism evidence="1 2">
    <name type="scientific">Streptacidiphilus jiangxiensis</name>
    <dbReference type="NCBI Taxonomy" id="235985"/>
    <lineage>
        <taxon>Bacteria</taxon>
        <taxon>Bacillati</taxon>
        <taxon>Actinomycetota</taxon>
        <taxon>Actinomycetes</taxon>
        <taxon>Kitasatosporales</taxon>
        <taxon>Streptomycetaceae</taxon>
        <taxon>Streptacidiphilus</taxon>
    </lineage>
</organism>
<gene>
    <name evidence="1" type="ORF">SAMN05414137_10638</name>
</gene>
<dbReference type="eggNOG" id="ENOG5031RCB">
    <property type="taxonomic scope" value="Bacteria"/>
</dbReference>
<dbReference type="AlphaFoldDB" id="A0A1H7MSQ8"/>
<sequence>MVTPPPAGASWEDPVATAAAAAAAAVDPVWPEMWRDQPALVFPARPDRPVDAVGWLPVRAALEADATPAWLATLDDTRLSVTGREGDCWYAGLVCTARAWRRAVRARGRLLLVTGPFTHPLELPAAARAGRLLCAVADVRISGPF</sequence>
<reference evidence="2" key="1">
    <citation type="submission" date="2016-10" db="EMBL/GenBank/DDBJ databases">
        <authorList>
            <person name="Varghese N."/>
        </authorList>
    </citation>
    <scope>NUCLEOTIDE SEQUENCE [LARGE SCALE GENOMIC DNA]</scope>
    <source>
        <strain evidence="2">DSM 45096 / BCRC 16803 / CGMCC 4.1857 / CIP 109030 / JCM 12277 / KCTC 19219 / NBRC 100920 / 33214</strain>
    </source>
</reference>
<proteinExistence type="predicted"/>
<accession>A0A1H7MSQ8</accession>